<accession>A0A939K5V1</accession>
<dbReference type="Proteomes" id="UP000664034">
    <property type="component" value="Unassembled WGS sequence"/>
</dbReference>
<dbReference type="Gene3D" id="2.60.40.4070">
    <property type="match status" value="1"/>
</dbReference>
<protein>
    <recommendedName>
        <fullName evidence="2">Gingipain domain-containing protein</fullName>
    </recommendedName>
</protein>
<dbReference type="Pfam" id="PF01364">
    <property type="entry name" value="Peptidase_C25"/>
    <property type="match status" value="1"/>
</dbReference>
<dbReference type="InterPro" id="IPR029030">
    <property type="entry name" value="Caspase-like_dom_sf"/>
</dbReference>
<feature type="chain" id="PRO_5037321763" description="Gingipain domain-containing protein" evidence="1">
    <location>
        <begin position="20"/>
        <end position="1113"/>
    </location>
</feature>
<gene>
    <name evidence="3" type="ORF">J2I47_09870</name>
</gene>
<organism evidence="3 4">
    <name type="scientific">Fibrella rubiginis</name>
    <dbReference type="NCBI Taxonomy" id="2817060"/>
    <lineage>
        <taxon>Bacteria</taxon>
        <taxon>Pseudomonadati</taxon>
        <taxon>Bacteroidota</taxon>
        <taxon>Cytophagia</taxon>
        <taxon>Cytophagales</taxon>
        <taxon>Spirosomataceae</taxon>
        <taxon>Fibrella</taxon>
    </lineage>
</organism>
<dbReference type="CDD" id="cd02258">
    <property type="entry name" value="Peptidase_C25_N"/>
    <property type="match status" value="1"/>
</dbReference>
<feature type="signal peptide" evidence="1">
    <location>
        <begin position="1"/>
        <end position="19"/>
    </location>
</feature>
<name>A0A939K5V1_9BACT</name>
<dbReference type="SUPFAM" id="SSF52129">
    <property type="entry name" value="Caspase-like"/>
    <property type="match status" value="1"/>
</dbReference>
<comment type="caution">
    <text evidence="3">The sequence shown here is derived from an EMBL/GenBank/DDBJ whole genome shotgun (WGS) entry which is preliminary data.</text>
</comment>
<evidence type="ECO:0000313" key="3">
    <source>
        <dbReference type="EMBL" id="MBO0936850.1"/>
    </source>
</evidence>
<proteinExistence type="predicted"/>
<dbReference type="EMBL" id="JAFMYV010000004">
    <property type="protein sequence ID" value="MBO0936850.1"/>
    <property type="molecule type" value="Genomic_DNA"/>
</dbReference>
<evidence type="ECO:0000259" key="2">
    <source>
        <dbReference type="Pfam" id="PF01364"/>
    </source>
</evidence>
<dbReference type="RefSeq" id="WP_207364408.1">
    <property type="nucleotide sequence ID" value="NZ_JAFMYV010000004.1"/>
</dbReference>
<evidence type="ECO:0000313" key="4">
    <source>
        <dbReference type="Proteomes" id="UP000664034"/>
    </source>
</evidence>
<feature type="domain" description="Gingipain" evidence="2">
    <location>
        <begin position="411"/>
        <end position="768"/>
    </location>
</feature>
<evidence type="ECO:0000256" key="1">
    <source>
        <dbReference type="SAM" id="SignalP"/>
    </source>
</evidence>
<dbReference type="GO" id="GO:0008234">
    <property type="term" value="F:cysteine-type peptidase activity"/>
    <property type="evidence" value="ECO:0007669"/>
    <property type="project" value="InterPro"/>
</dbReference>
<keyword evidence="1" id="KW-0732">Signal</keyword>
<dbReference type="GO" id="GO:0006508">
    <property type="term" value="P:proteolysis"/>
    <property type="evidence" value="ECO:0007669"/>
    <property type="project" value="InterPro"/>
</dbReference>
<keyword evidence="4" id="KW-1185">Reference proteome</keyword>
<dbReference type="AlphaFoldDB" id="A0A939K5V1"/>
<dbReference type="Gene3D" id="3.40.50.1460">
    <property type="match status" value="1"/>
</dbReference>
<reference evidence="3" key="1">
    <citation type="submission" date="2021-03" db="EMBL/GenBank/DDBJ databases">
        <title>Fibrella sp. HMF5335 genome sequencing and assembly.</title>
        <authorList>
            <person name="Kang H."/>
            <person name="Kim H."/>
            <person name="Bae S."/>
            <person name="Joh K."/>
        </authorList>
    </citation>
    <scope>NUCLEOTIDE SEQUENCE</scope>
    <source>
        <strain evidence="3">HMF5335</strain>
    </source>
</reference>
<sequence length="1113" mass="121339">MRLYVYLFFLLLSGSVAQAQKVVFGNEWINPQQTYYRIPIAQKGLYRLTYSDLQKAGLPVTNLDPQKLQLFHRGTEQAIWVEGESDGKFDATDYVEFLGRGNDGVQDSTLYRPASAQPNPYYSLYSDSTAFFLTTRLDAQGGKRMVRYTDLDAGTGTSALSPEPYVWAEELRYFNDSYPAGNIYPLGAWYGNGAILSPYDVGEGWMGNSIRPKTSYAQAITLTNVLSTTLAQPTLITQLIGRTPAAHTVNVQVGPGGSPRILEPIQSQNYDPYTLTVPLLASDVADGGRVVCALSPQNENDEVSMAYLRAVYPHTLSMAGETYREFRLNPAPGGRALLRLTNVAANTRVYDVTTPGQTSLLSGTLVNGTFSSVVREATIGRKLLLTSVILPVPSVRLVAFRPINPAKASFIIVAHPMARTPIADSPDAVQAYAAYRASKAGGSHDTLTLNIHQVYNQFGYGERSPLAIRRMVDYLTSNGNAKHLLLVGRSRDPQGVRRLANADTLDMIPSGGWPGSDLALVTGLNGKAPYVPALSVGRLNVTRPRQVLDYLNKVKEHEAAPATAAWRKQMLHLSGGKSAYELSLFRAFVDEFGRSITAKYVCANVETVSKQTDDPTEAISVTTQVNRGLGIISMFGHSSLDISDIDIGYVSNDRLGYRNKGLYPLLLANGCASGNFYFGPKTFVTDWVLTPDRGAILGLAHTHNGFASALKTYSDNLYAVMADSLYQAKTFGEIQVEAIGRYMAANTSVFDKAAAEEITLQGDPAVRLFPFAKPDLTFSDKGVAVKTVKDSVMIQAVSINLGRGTGIRPDVRIRQYAANGQLLLETRQRMNASAYADTLRVKLKVARLTDTYFDLFANADSQLDEERVDNNTLQIKSDGQVANLPFDVDNTPPVVEVSFDGRRIQNEAYVAPQPQIQVLVADENTKLLRTDPSGLELYLQRPCAGQPCPFDKLPLSSATASWSAVGGKFALTYRPAQPLPDGAYTLEVYGSDLSGNRAQPYAIRFQVKGESTLSGLAVSPNPLVTSTVLRYTLTGAQAPTAPATLRIFDITGRELRTLSQPVVVGTNEFYWDGTSGDGRLPNGIYLYRLDIPGQVPFADGTKSNLTGRIMVTR</sequence>
<dbReference type="InterPro" id="IPR001769">
    <property type="entry name" value="Gingipain"/>
</dbReference>